<evidence type="ECO:0000313" key="3">
    <source>
        <dbReference type="Proteomes" id="UP001236507"/>
    </source>
</evidence>
<gene>
    <name evidence="2" type="ORF">QM524_00490</name>
</gene>
<comment type="caution">
    <text evidence="2">The sequence shown here is derived from an EMBL/GenBank/DDBJ whole genome shotgun (WGS) entry which is preliminary data.</text>
</comment>
<dbReference type="Proteomes" id="UP001236507">
    <property type="component" value="Unassembled WGS sequence"/>
</dbReference>
<accession>A0ABT6Y278</accession>
<dbReference type="InterPro" id="IPR013784">
    <property type="entry name" value="Carb-bd-like_fold"/>
</dbReference>
<dbReference type="InterPro" id="IPR013783">
    <property type="entry name" value="Ig-like_fold"/>
</dbReference>
<evidence type="ECO:0000259" key="1">
    <source>
        <dbReference type="Pfam" id="PF17116"/>
    </source>
</evidence>
<organism evidence="2 3">
    <name type="scientific">Flectobacillus roseus</name>
    <dbReference type="NCBI Taxonomy" id="502259"/>
    <lineage>
        <taxon>Bacteria</taxon>
        <taxon>Pseudomonadati</taxon>
        <taxon>Bacteroidota</taxon>
        <taxon>Cytophagia</taxon>
        <taxon>Cytophagales</taxon>
        <taxon>Flectobacillaceae</taxon>
        <taxon>Flectobacillus</taxon>
    </lineage>
</organism>
<feature type="domain" description="Type 9 secretion system plug protein N-terminal" evidence="1">
    <location>
        <begin position="60"/>
        <end position="174"/>
    </location>
</feature>
<keyword evidence="3" id="KW-1185">Reference proteome</keyword>
<proteinExistence type="predicted"/>
<evidence type="ECO:0000313" key="2">
    <source>
        <dbReference type="EMBL" id="MDI9857670.1"/>
    </source>
</evidence>
<dbReference type="InterPro" id="IPR031345">
    <property type="entry name" value="T9SS_Plug_N"/>
</dbReference>
<name>A0ABT6Y278_9BACT</name>
<sequence length="437" mass="50710">MSNMILSMKPVFGKNLLKTGLLLLISFAVFAQKGKTLIYDNQIYEPYIKTPLLYPLDGTNNVQATLNPPVIGLNNNQNLKLEFDCLNPAVQNFRVKIFHCNADWQPSSLNEIEYLSEYNDIPIYDYYNSFATKIQYNHFSLVLPKVRVSGNFIVMVYKNRNEKDIVLSRRFQVYDSRVSVGGKIVFSNVPDKRRTHQQVNFAINYSGYEILDPKNDLKIIIRQNFRDNKTIKNLQPFMIDNFNRKLDYQFFDGENSIEGINEFRLFDIRSSQQKLVGISHISYGDRENVFELFTDKPQNGLAYVDTKDFDGMFVIDNYETNRGSTDADYVRVSFQLKTDSLINKKVYILGAYNDWKLNESNQMHYVPESSSYEAFIQLKQGIYNFQYITVDNKGTVNERDIEGSHSQTENSYEIFVYHQSIGGRADSLVGYSLIKSR</sequence>
<reference evidence="2 3" key="1">
    <citation type="submission" date="2023-05" db="EMBL/GenBank/DDBJ databases">
        <title>Novel species of genus Flectobacillus isolated from stream in China.</title>
        <authorList>
            <person name="Lu H."/>
        </authorList>
    </citation>
    <scope>NUCLEOTIDE SEQUENCE [LARGE SCALE GENOMIC DNA]</scope>
    <source>
        <strain evidence="2 3">KCTC 42575</strain>
    </source>
</reference>
<dbReference type="Pfam" id="PF17116">
    <property type="entry name" value="T9SS_plug_1st"/>
    <property type="match status" value="1"/>
</dbReference>
<dbReference type="Gene3D" id="2.60.40.10">
    <property type="entry name" value="Immunoglobulins"/>
    <property type="match status" value="1"/>
</dbReference>
<dbReference type="SUPFAM" id="SSF49452">
    <property type="entry name" value="Starch-binding domain-like"/>
    <property type="match status" value="1"/>
</dbReference>
<dbReference type="RefSeq" id="WP_283343000.1">
    <property type="nucleotide sequence ID" value="NZ_JASHIF010000002.1"/>
</dbReference>
<dbReference type="EMBL" id="JASHIF010000002">
    <property type="protein sequence ID" value="MDI9857670.1"/>
    <property type="molecule type" value="Genomic_DNA"/>
</dbReference>
<protein>
    <submittedName>
        <fullName evidence="2">DUF5103 domain-containing protein</fullName>
    </submittedName>
</protein>